<dbReference type="InterPro" id="IPR032466">
    <property type="entry name" value="Metal_Hydrolase"/>
</dbReference>
<evidence type="ECO:0000313" key="3">
    <source>
        <dbReference type="EMBL" id="TCD02641.1"/>
    </source>
</evidence>
<reference evidence="3 4" key="1">
    <citation type="submission" date="2019-02" db="EMBL/GenBank/DDBJ databases">
        <title>Pedobacter sp. RP-1-14 sp. nov., isolated from Arctic soil.</title>
        <authorList>
            <person name="Dahal R.H."/>
        </authorList>
    </citation>
    <scope>NUCLEOTIDE SEQUENCE [LARGE SCALE GENOMIC DNA]</scope>
    <source>
        <strain evidence="3 4">RP-1-14</strain>
    </source>
</reference>
<accession>A0A4R0NNZ7</accession>
<keyword evidence="1 3" id="KW-0378">Hydrolase</keyword>
<gene>
    <name evidence="3" type="ORF">EZ437_01250</name>
</gene>
<dbReference type="InterPro" id="IPR050287">
    <property type="entry name" value="MTA/SAH_deaminase"/>
</dbReference>
<dbReference type="Pfam" id="PF01979">
    <property type="entry name" value="Amidohydro_1"/>
    <property type="match status" value="1"/>
</dbReference>
<dbReference type="RefSeq" id="WP_131592378.1">
    <property type="nucleotide sequence ID" value="NZ_SJSL01000001.1"/>
</dbReference>
<dbReference type="PANTHER" id="PTHR43794:SF11">
    <property type="entry name" value="AMIDOHYDROLASE-RELATED DOMAIN-CONTAINING PROTEIN"/>
    <property type="match status" value="1"/>
</dbReference>
<evidence type="ECO:0000259" key="2">
    <source>
        <dbReference type="Pfam" id="PF01979"/>
    </source>
</evidence>
<dbReference type="Proteomes" id="UP000293347">
    <property type="component" value="Unassembled WGS sequence"/>
</dbReference>
<organism evidence="3 4">
    <name type="scientific">Pedobacter psychroterrae</name>
    <dbReference type="NCBI Taxonomy" id="2530453"/>
    <lineage>
        <taxon>Bacteria</taxon>
        <taxon>Pseudomonadati</taxon>
        <taxon>Bacteroidota</taxon>
        <taxon>Sphingobacteriia</taxon>
        <taxon>Sphingobacteriales</taxon>
        <taxon>Sphingobacteriaceae</taxon>
        <taxon>Pedobacter</taxon>
    </lineage>
</organism>
<dbReference type="SUPFAM" id="SSF51556">
    <property type="entry name" value="Metallo-dependent hydrolases"/>
    <property type="match status" value="1"/>
</dbReference>
<dbReference type="PANTHER" id="PTHR43794">
    <property type="entry name" value="AMINOHYDROLASE SSNA-RELATED"/>
    <property type="match status" value="1"/>
</dbReference>
<sequence length="392" mass="43176">MLTYISADYVYPVVAAPIACGVLAMDEEGTIAAVLTPEEASAGGITDIVRYEGLLVPGFVNTHCHLELSNLKGEIPRYTGLPAFVQEVIKLRSSDEYAINLAMLKADVEMFDNGIVAVGDISNQAVSAGIKAGSPLYYHTFLELLGFNPDTAKLSMERALEFINKFLPLKASIVPHAPYSVSPELFAELKAYGDAVQGLSSMHNQETTDENSFFRDKTGAFLDLFKFLGLNIEFFKPSGKTSLQTVLPQLSARQKLLLVHNVFTSAEDIKFAEAVHPDLYWCLCPNANLYIENRLPDVGLLRDAGLKITLGTDSLASNDVLSIFAEMQTLQLHFDVSVDDLLKWATYNGAEFLEITDRYGSLEAGKKPGINLLEYKDVEGELVLGDRMRRLF</sequence>
<dbReference type="GO" id="GO:0016787">
    <property type="term" value="F:hydrolase activity"/>
    <property type="evidence" value="ECO:0007669"/>
    <property type="project" value="UniProtKB-KW"/>
</dbReference>
<dbReference type="EMBL" id="SJSL01000001">
    <property type="protein sequence ID" value="TCD02641.1"/>
    <property type="molecule type" value="Genomic_DNA"/>
</dbReference>
<dbReference type="InterPro" id="IPR006680">
    <property type="entry name" value="Amidohydro-rel"/>
</dbReference>
<evidence type="ECO:0000256" key="1">
    <source>
        <dbReference type="ARBA" id="ARBA00022801"/>
    </source>
</evidence>
<comment type="caution">
    <text evidence="3">The sequence shown here is derived from an EMBL/GenBank/DDBJ whole genome shotgun (WGS) entry which is preliminary data.</text>
</comment>
<dbReference type="AlphaFoldDB" id="A0A4R0NNZ7"/>
<dbReference type="OrthoDB" id="9807210at2"/>
<name>A0A4R0NNZ7_9SPHI</name>
<evidence type="ECO:0000313" key="4">
    <source>
        <dbReference type="Proteomes" id="UP000293347"/>
    </source>
</evidence>
<protein>
    <submittedName>
        <fullName evidence="3">Amidohydrolase</fullName>
    </submittedName>
</protein>
<proteinExistence type="predicted"/>
<feature type="domain" description="Amidohydrolase-related" evidence="2">
    <location>
        <begin position="55"/>
        <end position="374"/>
    </location>
</feature>
<keyword evidence="4" id="KW-1185">Reference proteome</keyword>
<dbReference type="Gene3D" id="3.20.20.140">
    <property type="entry name" value="Metal-dependent hydrolases"/>
    <property type="match status" value="1"/>
</dbReference>